<sequence>MADQLTLATQVDGGFEAHRKATRRDVFLAEMDKVVPWPELCAVIEPFYPKARAEGGRRPVGLERMLRIHFLQQWYALSDPAVEEALYDSASMRRFVGIDLGREPAPDETTVCKFRHLLEKHGLAKELFKAVNRHLHDKGLKLSQGTIVDATILGAPSSTKNRNKARDPEMHQTKKGNQWYFGMKAHIGVDEATGLVHSVVTTAANVGDVTQVGDLLHGKEKVVFGDAGYTGAEKHAPAKRGRTWHIAAKRSKVKAIEDEALRALTEEVEHLKASIRAAVEHPFRVVKRQFGHVRARYRGLAKNGAQVLTLFALSNLWMARRTLLATAGEVRL</sequence>
<organism evidence="8">
    <name type="scientific">Rhodanobacter sp. IGA1.0</name>
    <dbReference type="NCBI Taxonomy" id="3158582"/>
    <lineage>
        <taxon>Bacteria</taxon>
        <taxon>Pseudomonadati</taxon>
        <taxon>Pseudomonadota</taxon>
        <taxon>Gammaproteobacteria</taxon>
        <taxon>Lysobacterales</taxon>
        <taxon>Rhodanobacteraceae</taxon>
        <taxon>Rhodanobacter</taxon>
    </lineage>
</organism>
<dbReference type="EMBL" id="CP157948">
    <property type="protein sequence ID" value="XBS90204.1"/>
    <property type="molecule type" value="Genomic_DNA"/>
</dbReference>
<dbReference type="GO" id="GO:0004803">
    <property type="term" value="F:transposase activity"/>
    <property type="evidence" value="ECO:0007669"/>
    <property type="project" value="InterPro"/>
</dbReference>
<accession>A0AAU7QKK9</accession>
<dbReference type="GO" id="GO:0006313">
    <property type="term" value="P:DNA transposition"/>
    <property type="evidence" value="ECO:0007669"/>
    <property type="project" value="InterPro"/>
</dbReference>
<evidence type="ECO:0000256" key="4">
    <source>
        <dbReference type="ARBA" id="ARBA00023125"/>
    </source>
</evidence>
<evidence type="ECO:0000256" key="5">
    <source>
        <dbReference type="ARBA" id="ARBA00023172"/>
    </source>
</evidence>
<dbReference type="InterPro" id="IPR047959">
    <property type="entry name" value="Transpos_IS5"/>
</dbReference>
<protein>
    <submittedName>
        <fullName evidence="8">IS5 family transposase</fullName>
    </submittedName>
</protein>
<evidence type="ECO:0000256" key="3">
    <source>
        <dbReference type="ARBA" id="ARBA00022578"/>
    </source>
</evidence>
<proteinExistence type="inferred from homology"/>
<feature type="domain" description="Transposase IS4-like" evidence="6">
    <location>
        <begin position="144"/>
        <end position="316"/>
    </location>
</feature>
<evidence type="ECO:0000259" key="6">
    <source>
        <dbReference type="Pfam" id="PF01609"/>
    </source>
</evidence>
<dbReference type="PANTHER" id="PTHR35604">
    <property type="entry name" value="TRANSPOSASE INSH FOR INSERTION SEQUENCE ELEMENT IS5A-RELATED"/>
    <property type="match status" value="1"/>
</dbReference>
<keyword evidence="4" id="KW-0238">DNA-binding</keyword>
<comment type="similarity">
    <text evidence="2">Belongs to the transposase 11 family.</text>
</comment>
<evidence type="ECO:0000256" key="1">
    <source>
        <dbReference type="ARBA" id="ARBA00003544"/>
    </source>
</evidence>
<gene>
    <name evidence="8" type="ORF">ABNK63_00745</name>
</gene>
<evidence type="ECO:0000256" key="2">
    <source>
        <dbReference type="ARBA" id="ARBA00010075"/>
    </source>
</evidence>
<comment type="function">
    <text evidence="1">Involved in the transposition of the insertion sequence IS5.</text>
</comment>
<dbReference type="GO" id="GO:0003677">
    <property type="term" value="F:DNA binding"/>
    <property type="evidence" value="ECO:0007669"/>
    <property type="project" value="UniProtKB-KW"/>
</dbReference>
<evidence type="ECO:0000259" key="7">
    <source>
        <dbReference type="Pfam" id="PF05598"/>
    </source>
</evidence>
<dbReference type="InterPro" id="IPR008490">
    <property type="entry name" value="Transposase_InsH_N"/>
</dbReference>
<dbReference type="AlphaFoldDB" id="A0AAU7QKK9"/>
<dbReference type="Pfam" id="PF05598">
    <property type="entry name" value="DUF772"/>
    <property type="match status" value="1"/>
</dbReference>
<keyword evidence="3" id="KW-0815">Transposition</keyword>
<evidence type="ECO:0000313" key="8">
    <source>
        <dbReference type="EMBL" id="XBS90204.1"/>
    </source>
</evidence>
<dbReference type="PANTHER" id="PTHR35604:SF2">
    <property type="entry name" value="TRANSPOSASE INSH FOR INSERTION SEQUENCE ELEMENT IS5A-RELATED"/>
    <property type="match status" value="1"/>
</dbReference>
<name>A0AAU7QKK9_9GAMM</name>
<reference evidence="8" key="1">
    <citation type="submission" date="2024-06" db="EMBL/GenBank/DDBJ databases">
        <authorList>
            <person name="Sun Y."/>
        </authorList>
    </citation>
    <scope>NUCLEOTIDE SEQUENCE</scope>
    <source>
        <strain evidence="8">IGA1.0</strain>
    </source>
</reference>
<dbReference type="RefSeq" id="WP_007810605.1">
    <property type="nucleotide sequence ID" value="NZ_CP157948.1"/>
</dbReference>
<dbReference type="NCBIfam" id="NF033581">
    <property type="entry name" value="transpos_IS5_4"/>
    <property type="match status" value="1"/>
</dbReference>
<keyword evidence="5" id="KW-0233">DNA recombination</keyword>
<feature type="domain" description="Transposase InsH N-terminal" evidence="7">
    <location>
        <begin position="20"/>
        <end position="116"/>
    </location>
</feature>
<dbReference type="InterPro" id="IPR002559">
    <property type="entry name" value="Transposase_11"/>
</dbReference>
<dbReference type="Pfam" id="PF01609">
    <property type="entry name" value="DDE_Tnp_1"/>
    <property type="match status" value="1"/>
</dbReference>